<proteinExistence type="predicted"/>
<evidence type="ECO:0000256" key="2">
    <source>
        <dbReference type="SAM" id="Phobius"/>
    </source>
</evidence>
<evidence type="ECO:0000256" key="1">
    <source>
        <dbReference type="SAM" id="MobiDB-lite"/>
    </source>
</evidence>
<dbReference type="AlphaFoldDB" id="A0AAE0RCW1"/>
<feature type="transmembrane region" description="Helical" evidence="2">
    <location>
        <begin position="5"/>
        <end position="22"/>
    </location>
</feature>
<protein>
    <submittedName>
        <fullName evidence="3">Uncharacterized protein</fullName>
    </submittedName>
</protein>
<evidence type="ECO:0000313" key="3">
    <source>
        <dbReference type="EMBL" id="KAK3550889.1"/>
    </source>
</evidence>
<gene>
    <name evidence="3" type="ORF">QTP70_007650</name>
</gene>
<dbReference type="EMBL" id="JAUCMX010000003">
    <property type="protein sequence ID" value="KAK3550889.1"/>
    <property type="molecule type" value="Genomic_DNA"/>
</dbReference>
<comment type="caution">
    <text evidence="3">The sequence shown here is derived from an EMBL/GenBank/DDBJ whole genome shotgun (WGS) entry which is preliminary data.</text>
</comment>
<name>A0AAE0RCW1_9TELE</name>
<dbReference type="Proteomes" id="UP001274896">
    <property type="component" value="Unassembled WGS sequence"/>
</dbReference>
<feature type="region of interest" description="Disordered" evidence="1">
    <location>
        <begin position="100"/>
        <end position="130"/>
    </location>
</feature>
<reference evidence="3" key="1">
    <citation type="submission" date="2023-06" db="EMBL/GenBank/DDBJ databases">
        <title>Male Hemibagrus guttatus genome.</title>
        <authorList>
            <person name="Bian C."/>
        </authorList>
    </citation>
    <scope>NUCLEOTIDE SEQUENCE</scope>
    <source>
        <strain evidence="3">Male_cb2023</strain>
        <tissue evidence="3">Muscle</tissue>
    </source>
</reference>
<feature type="transmembrane region" description="Helical" evidence="2">
    <location>
        <begin position="56"/>
        <end position="78"/>
    </location>
</feature>
<feature type="transmembrane region" description="Helical" evidence="2">
    <location>
        <begin position="28"/>
        <end position="49"/>
    </location>
</feature>
<sequence length="130" mass="14963">MPHIIVLYMWYSIVQCVLYSIVWYSCGIVLYSIVCIVQCGMCGIVMYSIVWYSCGIVLYSIVCVVYVVCVVYIVLYSVSVHECEECVDMNRCVSGEIRGERRGQRSRGDPREAERSEFSNRRRSDLDLVA</sequence>
<keyword evidence="4" id="KW-1185">Reference proteome</keyword>
<keyword evidence="2" id="KW-0472">Membrane</keyword>
<keyword evidence="2" id="KW-0812">Transmembrane</keyword>
<accession>A0AAE0RCW1</accession>
<evidence type="ECO:0000313" key="4">
    <source>
        <dbReference type="Proteomes" id="UP001274896"/>
    </source>
</evidence>
<organism evidence="3 4">
    <name type="scientific">Hemibagrus guttatus</name>
    <dbReference type="NCBI Taxonomy" id="175788"/>
    <lineage>
        <taxon>Eukaryota</taxon>
        <taxon>Metazoa</taxon>
        <taxon>Chordata</taxon>
        <taxon>Craniata</taxon>
        <taxon>Vertebrata</taxon>
        <taxon>Euteleostomi</taxon>
        <taxon>Actinopterygii</taxon>
        <taxon>Neopterygii</taxon>
        <taxon>Teleostei</taxon>
        <taxon>Ostariophysi</taxon>
        <taxon>Siluriformes</taxon>
        <taxon>Bagridae</taxon>
        <taxon>Hemibagrus</taxon>
    </lineage>
</organism>
<keyword evidence="2" id="KW-1133">Transmembrane helix</keyword>